<dbReference type="AlphaFoldDB" id="A0AAD1GYG9"/>
<proteinExistence type="predicted"/>
<gene>
    <name evidence="1" type="ORF">MYXE_08190</name>
</gene>
<evidence type="ECO:0000313" key="1">
    <source>
        <dbReference type="EMBL" id="BBU21030.1"/>
    </source>
</evidence>
<accession>A0AAD1GYG9</accession>
<evidence type="ECO:0000313" key="2">
    <source>
        <dbReference type="Proteomes" id="UP000464624"/>
    </source>
</evidence>
<dbReference type="KEGG" id="mxe:MYXE_08190"/>
<dbReference type="Proteomes" id="UP000464624">
    <property type="component" value="Chromosome"/>
</dbReference>
<protein>
    <submittedName>
        <fullName evidence="1">Uncharacterized protein</fullName>
    </submittedName>
</protein>
<sequence>MVSARTLATVHDDLLTAGWFYRAFCRQVTADEETAQAMVRMLAAQDRVIIELRPQLWNTFCGSRIRSR</sequence>
<reference evidence="1 2" key="1">
    <citation type="submission" date="2019-12" db="EMBL/GenBank/DDBJ databases">
        <title>Complete genome sequence of Mycolicibacterium xenopi str. JCM15661T.</title>
        <authorList>
            <person name="Yoshida M."/>
            <person name="Fukano H."/>
            <person name="Asakura T."/>
            <person name="Hoshino Y."/>
        </authorList>
    </citation>
    <scope>NUCLEOTIDE SEQUENCE [LARGE SCALE GENOMIC DNA]</scope>
    <source>
        <strain evidence="1 2">JCM 15661T</strain>
    </source>
</reference>
<dbReference type="EMBL" id="AP022314">
    <property type="protein sequence ID" value="BBU21030.1"/>
    <property type="molecule type" value="Genomic_DNA"/>
</dbReference>
<organism evidence="1 2">
    <name type="scientific">Mycobacterium xenopi</name>
    <dbReference type="NCBI Taxonomy" id="1789"/>
    <lineage>
        <taxon>Bacteria</taxon>
        <taxon>Bacillati</taxon>
        <taxon>Actinomycetota</taxon>
        <taxon>Actinomycetes</taxon>
        <taxon>Mycobacteriales</taxon>
        <taxon>Mycobacteriaceae</taxon>
        <taxon>Mycobacterium</taxon>
    </lineage>
</organism>
<name>A0AAD1GYG9_MYCXE</name>